<keyword evidence="4 6" id="KW-0472">Membrane</keyword>
<evidence type="ECO:0000256" key="3">
    <source>
        <dbReference type="ARBA" id="ARBA00022989"/>
    </source>
</evidence>
<dbReference type="Proteomes" id="UP000262172">
    <property type="component" value="Unassembled WGS sequence"/>
</dbReference>
<evidence type="ECO:0000256" key="5">
    <source>
        <dbReference type="ARBA" id="ARBA00023251"/>
    </source>
</evidence>
<feature type="transmembrane region" description="Helical" evidence="6">
    <location>
        <begin position="193"/>
        <end position="215"/>
    </location>
</feature>
<dbReference type="OrthoDB" id="9778589at2"/>
<feature type="compositionally biased region" description="Basic and acidic residues" evidence="7">
    <location>
        <begin position="18"/>
        <end position="39"/>
    </location>
</feature>
<gene>
    <name evidence="9" type="ORF">DY023_01595</name>
</gene>
<proteinExistence type="inferred from homology"/>
<keyword evidence="6" id="KW-1003">Cell membrane</keyword>
<evidence type="ECO:0000313" key="10">
    <source>
        <dbReference type="Proteomes" id="UP000262172"/>
    </source>
</evidence>
<keyword evidence="5" id="KW-0046">Antibiotic resistance</keyword>
<dbReference type="EMBL" id="QUAB01000012">
    <property type="protein sequence ID" value="REJ08236.1"/>
    <property type="molecule type" value="Genomic_DNA"/>
</dbReference>
<organism evidence="9 10">
    <name type="scientific">Microbacterium bovistercoris</name>
    <dbReference type="NCBI Taxonomy" id="2293570"/>
    <lineage>
        <taxon>Bacteria</taxon>
        <taxon>Bacillati</taxon>
        <taxon>Actinomycetota</taxon>
        <taxon>Actinomycetes</taxon>
        <taxon>Micrococcales</taxon>
        <taxon>Microbacteriaceae</taxon>
        <taxon>Microbacterium</taxon>
    </lineage>
</organism>
<dbReference type="InterPro" id="IPR051784">
    <property type="entry name" value="Nod_factor_ABC_transporter"/>
</dbReference>
<dbReference type="Pfam" id="PF01061">
    <property type="entry name" value="ABC2_membrane"/>
    <property type="match status" value="1"/>
</dbReference>
<dbReference type="GO" id="GO:0140359">
    <property type="term" value="F:ABC-type transporter activity"/>
    <property type="evidence" value="ECO:0007669"/>
    <property type="project" value="InterPro"/>
</dbReference>
<feature type="transmembrane region" description="Helical" evidence="6">
    <location>
        <begin position="110"/>
        <end position="133"/>
    </location>
</feature>
<feature type="transmembrane region" description="Helical" evidence="6">
    <location>
        <begin position="166"/>
        <end position="187"/>
    </location>
</feature>
<keyword evidence="2 6" id="KW-0812">Transmembrane</keyword>
<keyword evidence="3 6" id="KW-1133">Transmembrane helix</keyword>
<dbReference type="PROSITE" id="PS51012">
    <property type="entry name" value="ABC_TM2"/>
    <property type="match status" value="1"/>
</dbReference>
<comment type="caution">
    <text evidence="9">The sequence shown here is derived from an EMBL/GenBank/DDBJ whole genome shotgun (WGS) entry which is preliminary data.</text>
</comment>
<evidence type="ECO:0000256" key="6">
    <source>
        <dbReference type="RuleBase" id="RU361157"/>
    </source>
</evidence>
<evidence type="ECO:0000313" key="9">
    <source>
        <dbReference type="EMBL" id="REJ08236.1"/>
    </source>
</evidence>
<protein>
    <recommendedName>
        <fullName evidence="6">Transport permease protein</fullName>
    </recommendedName>
</protein>
<dbReference type="GO" id="GO:0043190">
    <property type="term" value="C:ATP-binding cassette (ABC) transporter complex"/>
    <property type="evidence" value="ECO:0007669"/>
    <property type="project" value="InterPro"/>
</dbReference>
<evidence type="ECO:0000256" key="7">
    <source>
        <dbReference type="SAM" id="MobiDB-lite"/>
    </source>
</evidence>
<sequence>MSSSHPVPERPSSSSGPERAKRDEGRSGTERDEGPSLDELRAEAMAAARRPRRWGSWYVAEHIVRAMRAYGWTIIVGAVGQPVLYLVGLALGLAALIQAPIQDGAQQVDYVAFVAPALLMSAAITVASEEFSYPVMAGFKWRRFFYGFSASPLSSGQIVNGQVVGVMARVVLTGGLYYAFLLLFPAVGNPVVSWLMIPVGILAALAFGTPMLAYAASLEEDTGQFALVQRFVFMPMFLFSGTFYPLDTLPVWLQWIGWISPLWHATELGRDLSYPRDTGGVMIAVHLVVLFAFAIGGYVAARRIFARRLAA</sequence>
<keyword evidence="6" id="KW-0813">Transport</keyword>
<evidence type="ECO:0000259" key="8">
    <source>
        <dbReference type="PROSITE" id="PS51012"/>
    </source>
</evidence>
<dbReference type="InterPro" id="IPR000412">
    <property type="entry name" value="ABC_2_transport"/>
</dbReference>
<dbReference type="PANTHER" id="PTHR43229:SF2">
    <property type="entry name" value="NODULATION PROTEIN J"/>
    <property type="match status" value="1"/>
</dbReference>
<feature type="transmembrane region" description="Helical" evidence="6">
    <location>
        <begin position="281"/>
        <end position="301"/>
    </location>
</feature>
<feature type="transmembrane region" description="Helical" evidence="6">
    <location>
        <begin position="72"/>
        <end position="98"/>
    </location>
</feature>
<comment type="similarity">
    <text evidence="6">Belongs to the ABC-2 integral membrane protein family.</text>
</comment>
<dbReference type="PANTHER" id="PTHR43229">
    <property type="entry name" value="NODULATION PROTEIN J"/>
    <property type="match status" value="1"/>
</dbReference>
<feature type="domain" description="ABC transmembrane type-2" evidence="8">
    <location>
        <begin position="73"/>
        <end position="308"/>
    </location>
</feature>
<evidence type="ECO:0000256" key="2">
    <source>
        <dbReference type="ARBA" id="ARBA00022692"/>
    </source>
</evidence>
<dbReference type="AlphaFoldDB" id="A0A371NXX7"/>
<comment type="caution">
    <text evidence="6">Lacks conserved residue(s) required for the propagation of feature annotation.</text>
</comment>
<dbReference type="InterPro" id="IPR013525">
    <property type="entry name" value="ABC2_TM"/>
</dbReference>
<name>A0A371NXX7_9MICO</name>
<dbReference type="PRINTS" id="PR00164">
    <property type="entry name" value="ABC2TRNSPORT"/>
</dbReference>
<feature type="region of interest" description="Disordered" evidence="7">
    <location>
        <begin position="1"/>
        <end position="39"/>
    </location>
</feature>
<evidence type="ECO:0000256" key="1">
    <source>
        <dbReference type="ARBA" id="ARBA00004141"/>
    </source>
</evidence>
<evidence type="ECO:0000256" key="4">
    <source>
        <dbReference type="ARBA" id="ARBA00023136"/>
    </source>
</evidence>
<accession>A0A371NXX7</accession>
<keyword evidence="10" id="KW-1185">Reference proteome</keyword>
<reference evidence="9 10" key="1">
    <citation type="submission" date="2018-08" db="EMBL/GenBank/DDBJ databases">
        <title>Isolation, diversity and antifungal activity of Actinobacteria from cow dung.</title>
        <authorList>
            <person name="Ling L."/>
        </authorList>
    </citation>
    <scope>NUCLEOTIDE SEQUENCE [LARGE SCALE GENOMIC DNA]</scope>
    <source>
        <strain evidence="9 10">NEAU-LLE</strain>
    </source>
</reference>
<dbReference type="InterPro" id="IPR047817">
    <property type="entry name" value="ABC2_TM_bact-type"/>
</dbReference>
<comment type="subcellular location">
    <subcellularLocation>
        <location evidence="6">Cell membrane</location>
        <topology evidence="6">Multi-pass membrane protein</topology>
    </subcellularLocation>
    <subcellularLocation>
        <location evidence="1">Membrane</location>
        <topology evidence="1">Multi-pass membrane protein</topology>
    </subcellularLocation>
</comment>
<dbReference type="GO" id="GO:0046677">
    <property type="term" value="P:response to antibiotic"/>
    <property type="evidence" value="ECO:0007669"/>
    <property type="project" value="UniProtKB-KW"/>
</dbReference>